<dbReference type="Gene3D" id="1.10.3380.10">
    <property type="entry name" value="Sec63 N-terminal domain-like domain"/>
    <property type="match status" value="1"/>
</dbReference>
<dbReference type="GO" id="GO:0006620">
    <property type="term" value="P:post-translational protein targeting to endoplasmic reticulum membrane"/>
    <property type="evidence" value="ECO:0007669"/>
    <property type="project" value="TreeGrafter"/>
</dbReference>
<feature type="transmembrane region" description="Helical" evidence="9">
    <location>
        <begin position="12"/>
        <end position="33"/>
    </location>
</feature>
<feature type="compositionally biased region" description="Acidic residues" evidence="8">
    <location>
        <begin position="561"/>
        <end position="577"/>
    </location>
</feature>
<dbReference type="InParanoid" id="K1V8S1"/>
<dbReference type="SUPFAM" id="SSF158702">
    <property type="entry name" value="Sec63 N-terminal domain-like"/>
    <property type="match status" value="1"/>
</dbReference>
<dbReference type="InterPro" id="IPR004179">
    <property type="entry name" value="Sec63-dom"/>
</dbReference>
<evidence type="ECO:0000256" key="8">
    <source>
        <dbReference type="SAM" id="MobiDB-lite"/>
    </source>
</evidence>
<organism evidence="11 12">
    <name type="scientific">Trichosporon asahii var. asahii (strain CBS 8904)</name>
    <name type="common">Yeast</name>
    <dbReference type="NCBI Taxonomy" id="1220162"/>
    <lineage>
        <taxon>Eukaryota</taxon>
        <taxon>Fungi</taxon>
        <taxon>Dikarya</taxon>
        <taxon>Basidiomycota</taxon>
        <taxon>Agaricomycotina</taxon>
        <taxon>Tremellomycetes</taxon>
        <taxon>Trichosporonales</taxon>
        <taxon>Trichosporonaceae</taxon>
        <taxon>Trichosporon</taxon>
    </lineage>
</organism>
<protein>
    <recommendedName>
        <fullName evidence="10">SEC63 domain-containing protein</fullName>
    </recommendedName>
</protein>
<dbReference type="eggNOG" id="KOG0721">
    <property type="taxonomic scope" value="Eukaryota"/>
</dbReference>
<dbReference type="Pfam" id="PF02889">
    <property type="entry name" value="Sec63"/>
    <property type="match status" value="1"/>
</dbReference>
<name>K1V8S1_TRIAC</name>
<feature type="transmembrane region" description="Helical" evidence="9">
    <location>
        <begin position="161"/>
        <end position="184"/>
    </location>
</feature>
<evidence type="ECO:0000256" key="5">
    <source>
        <dbReference type="ARBA" id="ARBA00022989"/>
    </source>
</evidence>
<dbReference type="FunCoup" id="K1V8S1">
    <property type="interactions" value="446"/>
</dbReference>
<dbReference type="InterPro" id="IPR014756">
    <property type="entry name" value="Ig_E-set"/>
</dbReference>
<evidence type="ECO:0000313" key="12">
    <source>
        <dbReference type="Proteomes" id="UP000006757"/>
    </source>
</evidence>
<keyword evidence="6 9" id="KW-0472">Membrane</keyword>
<dbReference type="Proteomes" id="UP000006757">
    <property type="component" value="Unassembled WGS sequence"/>
</dbReference>
<keyword evidence="12" id="KW-1185">Reference proteome</keyword>
<proteinExistence type="predicted"/>
<accession>K1V8S1</accession>
<gene>
    <name evidence="11" type="ORF">A1Q2_05359</name>
</gene>
<feature type="domain" description="SEC63" evidence="10">
    <location>
        <begin position="188"/>
        <end position="554"/>
    </location>
</feature>
<dbReference type="STRING" id="1220162.K1V8S1"/>
<sequence length="636" mass="70187">MPGISYDESGSLASYFGVTCLGLILIPATFYTLRTEPTARSSSPFGLGPLRLPGVQPLPCAAASGAFHLRPIRDFGTVHQLNGEADQKALQEALSEIIKLGVNETMEMAEAKFVDITKAYKSLTDEATRENLQKYGNPDGPQQREDKIAIPKWVVEGNSQALVLLAYGLVLGFGIPWLVGRWWFRQRSLTRDGVLNGTAELFFHQLREDTDFLSLVTILSSALEYVPILGKKSKGGKKARKERQAKIEELEKVLDEKRKELGIEEDPTMSRDSRASVTTAVGRRARALLWAQLFRLKLDPELEEEQLEVLRATPPLIHALSNIALAHNWLNCSLMCLRLQSALAQGIPIGVSGLAQFPGISLEEAQDMAITTGAEGQRWLEKWLAADVKGLDEARKVAKTWPRLEIKDVEFRVEDEKIVPPGSIVSLNYKARFAYPVPATKANGKAIADEKPVVSKSSKSSKPITAGYLHAPRWPGNRVPRYHVLLGDSKLNKVIVQPTRNSEIPLPNPDGTPGEFKEFKLQFQAPPQANLYSFVAHFVSDSLVGADVQKPVMLRVQDPPEVSDDSDDDISEPEEDTLAGQMAMMRGEKVKPSAVHGYDDESEYETDTDTSSDEEGPAKPRSRGGRPINVDTSDEE</sequence>
<evidence type="ECO:0000256" key="3">
    <source>
        <dbReference type="ARBA" id="ARBA00022692"/>
    </source>
</evidence>
<comment type="caution">
    <text evidence="11">The sequence shown here is derived from an EMBL/GenBank/DDBJ whole genome shotgun (WGS) entry which is preliminary data.</text>
</comment>
<dbReference type="Gene3D" id="2.60.40.150">
    <property type="entry name" value="C2 domain"/>
    <property type="match status" value="1"/>
</dbReference>
<dbReference type="HOGENOM" id="CLU_014210_0_0_1"/>
<evidence type="ECO:0000256" key="4">
    <source>
        <dbReference type="ARBA" id="ARBA00022824"/>
    </source>
</evidence>
<dbReference type="GO" id="GO:0008320">
    <property type="term" value="F:protein transmembrane transporter activity"/>
    <property type="evidence" value="ECO:0007669"/>
    <property type="project" value="TreeGrafter"/>
</dbReference>
<evidence type="ECO:0000256" key="9">
    <source>
        <dbReference type="SAM" id="Phobius"/>
    </source>
</evidence>
<dbReference type="EMBL" id="AMBO01000343">
    <property type="protein sequence ID" value="EKD00390.1"/>
    <property type="molecule type" value="Genomic_DNA"/>
</dbReference>
<evidence type="ECO:0000256" key="7">
    <source>
        <dbReference type="ARBA" id="ARBA00023186"/>
    </source>
</evidence>
<dbReference type="SUPFAM" id="SSF81296">
    <property type="entry name" value="E set domains"/>
    <property type="match status" value="1"/>
</dbReference>
<keyword evidence="5 9" id="KW-1133">Transmembrane helix</keyword>
<dbReference type="GO" id="GO:0003723">
    <property type="term" value="F:RNA binding"/>
    <property type="evidence" value="ECO:0007669"/>
    <property type="project" value="TreeGrafter"/>
</dbReference>
<evidence type="ECO:0000256" key="2">
    <source>
        <dbReference type="ARBA" id="ARBA00004240"/>
    </source>
</evidence>
<evidence type="ECO:0000256" key="6">
    <source>
        <dbReference type="ARBA" id="ARBA00023136"/>
    </source>
</evidence>
<dbReference type="PANTHER" id="PTHR24075:SF0">
    <property type="entry name" value="TRANSLOCATION PROTEIN SEC63 HOMOLOG"/>
    <property type="match status" value="1"/>
</dbReference>
<keyword evidence="7" id="KW-0143">Chaperone</keyword>
<dbReference type="GO" id="GO:0031207">
    <property type="term" value="C:Sec62/Sec63 complex"/>
    <property type="evidence" value="ECO:0007669"/>
    <property type="project" value="TreeGrafter"/>
</dbReference>
<dbReference type="GO" id="GO:0006614">
    <property type="term" value="P:SRP-dependent cotranslational protein targeting to membrane"/>
    <property type="evidence" value="ECO:0007669"/>
    <property type="project" value="TreeGrafter"/>
</dbReference>
<dbReference type="AlphaFoldDB" id="K1V8S1"/>
<dbReference type="SMART" id="SM00973">
    <property type="entry name" value="Sec63"/>
    <property type="match status" value="1"/>
</dbReference>
<evidence type="ECO:0000259" key="10">
    <source>
        <dbReference type="SMART" id="SM00973"/>
    </source>
</evidence>
<dbReference type="PANTHER" id="PTHR24075">
    <property type="entry name" value="SEC63 DOMAIN-CONTAINING"/>
    <property type="match status" value="1"/>
</dbReference>
<reference evidence="11 12" key="1">
    <citation type="journal article" date="2012" name="Eukaryot. Cell">
        <title>Genome sequence of the Trichosporon asahii environmental strain CBS 8904.</title>
        <authorList>
            <person name="Yang R.Y."/>
            <person name="Li H.T."/>
            <person name="Zhu H."/>
            <person name="Zhou G.P."/>
            <person name="Wang M."/>
            <person name="Wang L."/>
        </authorList>
    </citation>
    <scope>NUCLEOTIDE SEQUENCE [LARGE SCALE GENOMIC DNA]</scope>
    <source>
        <strain evidence="11 12">CBS 8904</strain>
    </source>
</reference>
<dbReference type="OrthoDB" id="1734229at2759"/>
<feature type="region of interest" description="Disordered" evidence="8">
    <location>
        <begin position="557"/>
        <end position="636"/>
    </location>
</feature>
<dbReference type="OMA" id="RAILHAH"/>
<keyword evidence="3 9" id="KW-0812">Transmembrane</keyword>
<evidence type="ECO:0000256" key="1">
    <source>
        <dbReference type="ARBA" id="ARBA00004141"/>
    </source>
</evidence>
<keyword evidence="4" id="KW-0256">Endoplasmic reticulum</keyword>
<dbReference type="InterPro" id="IPR035892">
    <property type="entry name" value="C2_domain_sf"/>
</dbReference>
<evidence type="ECO:0000313" key="11">
    <source>
        <dbReference type="EMBL" id="EKD00390.1"/>
    </source>
</evidence>
<feature type="compositionally biased region" description="Acidic residues" evidence="8">
    <location>
        <begin position="600"/>
        <end position="615"/>
    </location>
</feature>
<comment type="subcellular location">
    <subcellularLocation>
        <location evidence="2">Endoplasmic reticulum</location>
    </subcellularLocation>
    <subcellularLocation>
        <location evidence="1">Membrane</location>
        <topology evidence="1">Multi-pass membrane protein</topology>
    </subcellularLocation>
</comment>